<keyword evidence="4" id="KW-0975">Bacterial flagellum</keyword>
<evidence type="ECO:0000256" key="2">
    <source>
        <dbReference type="ARBA" id="ARBA00004613"/>
    </source>
</evidence>
<dbReference type="InterPro" id="IPR001029">
    <property type="entry name" value="Flagellin_N"/>
</dbReference>
<comment type="similarity">
    <text evidence="3">Belongs to the bacterial flagellin family.</text>
</comment>
<evidence type="ECO:0000313" key="7">
    <source>
        <dbReference type="Proteomes" id="UP001500713"/>
    </source>
</evidence>
<sequence length="271" mass="29486">MQSINRNRPSSAIILQNDLAQLIADRQQQISTRRRLEHASDDPASWSQISNIAKVQANIGAWLRNIDRGQSIAAQADGAMNEIADQLIRAKELVIQASSQTISQADLETIAQQMESVGETIADLLSQENAYGRPLFSAGPALEIPIDDNATVTAAPSRLEFSAIAPLVTTIAATIRTGTPAQRSALLTPLESEISDTANILGKHGIENEKLTNGAARLEDRKIDVSEYRATLEETDLTLAITEVQKMLISLEAAQATYARIERSSLFDQLR</sequence>
<dbReference type="EMBL" id="BAAAEM010000002">
    <property type="protein sequence ID" value="GAA0469451.1"/>
    <property type="molecule type" value="Genomic_DNA"/>
</dbReference>
<dbReference type="InterPro" id="IPR001492">
    <property type="entry name" value="Flagellin"/>
</dbReference>
<keyword evidence="7" id="KW-1185">Reference proteome</keyword>
<dbReference type="PANTHER" id="PTHR42792:SF1">
    <property type="entry name" value="FLAGELLAR HOOK-ASSOCIATED PROTEIN 3"/>
    <property type="match status" value="1"/>
</dbReference>
<keyword evidence="6" id="KW-0969">Cilium</keyword>
<evidence type="ECO:0000256" key="4">
    <source>
        <dbReference type="ARBA" id="ARBA00023143"/>
    </source>
</evidence>
<keyword evidence="6" id="KW-0966">Cell projection</keyword>
<gene>
    <name evidence="6" type="ORF">GCM10009096_07970</name>
</gene>
<reference evidence="6 7" key="1">
    <citation type="journal article" date="2019" name="Int. J. Syst. Evol. Microbiol.">
        <title>The Global Catalogue of Microorganisms (GCM) 10K type strain sequencing project: providing services to taxonomists for standard genome sequencing and annotation.</title>
        <authorList>
            <consortium name="The Broad Institute Genomics Platform"/>
            <consortium name="The Broad Institute Genome Sequencing Center for Infectious Disease"/>
            <person name="Wu L."/>
            <person name="Ma J."/>
        </authorList>
    </citation>
    <scope>NUCLEOTIDE SEQUENCE [LARGE SCALE GENOMIC DNA]</scope>
    <source>
        <strain evidence="6 7">JCM 14162</strain>
    </source>
</reference>
<keyword evidence="6" id="KW-0282">Flagellum</keyword>
<dbReference type="Proteomes" id="UP001500713">
    <property type="component" value="Unassembled WGS sequence"/>
</dbReference>
<name>A0ABN1A7H4_9SPHN</name>
<proteinExistence type="inferred from homology"/>
<organism evidence="6 7">
    <name type="scientific">Parasphingorhabdus litoris</name>
    <dbReference type="NCBI Taxonomy" id="394733"/>
    <lineage>
        <taxon>Bacteria</taxon>
        <taxon>Pseudomonadati</taxon>
        <taxon>Pseudomonadota</taxon>
        <taxon>Alphaproteobacteria</taxon>
        <taxon>Sphingomonadales</taxon>
        <taxon>Sphingomonadaceae</taxon>
        <taxon>Parasphingorhabdus</taxon>
    </lineage>
</organism>
<evidence type="ECO:0000259" key="5">
    <source>
        <dbReference type="Pfam" id="PF00669"/>
    </source>
</evidence>
<accession>A0ABN1A7H4</accession>
<dbReference type="RefSeq" id="WP_229956627.1">
    <property type="nucleotide sequence ID" value="NZ_BAAAEM010000002.1"/>
</dbReference>
<evidence type="ECO:0000256" key="3">
    <source>
        <dbReference type="ARBA" id="ARBA00005709"/>
    </source>
</evidence>
<evidence type="ECO:0000256" key="1">
    <source>
        <dbReference type="ARBA" id="ARBA00004365"/>
    </source>
</evidence>
<dbReference type="Gene3D" id="1.20.1330.10">
    <property type="entry name" value="f41 fragment of flagellin, N-terminal domain"/>
    <property type="match status" value="1"/>
</dbReference>
<comment type="subcellular location">
    <subcellularLocation>
        <location evidence="1">Bacterial flagellum</location>
    </subcellularLocation>
    <subcellularLocation>
        <location evidence="2">Secreted</location>
    </subcellularLocation>
</comment>
<protein>
    <submittedName>
        <fullName evidence="6">Flagellin</fullName>
    </submittedName>
</protein>
<dbReference type="Pfam" id="PF00669">
    <property type="entry name" value="Flagellin_N"/>
    <property type="match status" value="1"/>
</dbReference>
<evidence type="ECO:0000313" key="6">
    <source>
        <dbReference type="EMBL" id="GAA0469451.1"/>
    </source>
</evidence>
<dbReference type="PANTHER" id="PTHR42792">
    <property type="entry name" value="FLAGELLIN"/>
    <property type="match status" value="1"/>
</dbReference>
<dbReference type="SUPFAM" id="SSF64518">
    <property type="entry name" value="Phase 1 flagellin"/>
    <property type="match status" value="1"/>
</dbReference>
<comment type="caution">
    <text evidence="6">The sequence shown here is derived from an EMBL/GenBank/DDBJ whole genome shotgun (WGS) entry which is preliminary data.</text>
</comment>
<feature type="domain" description="Flagellin N-terminal" evidence="5">
    <location>
        <begin position="23"/>
        <end position="137"/>
    </location>
</feature>